<dbReference type="Proteomes" id="UP000007471">
    <property type="component" value="Chromosome"/>
</dbReference>
<evidence type="ECO:0000313" key="3">
    <source>
        <dbReference type="Proteomes" id="UP000007471"/>
    </source>
</evidence>
<gene>
    <name evidence="2" type="ordered locus">Mesci_3807</name>
</gene>
<evidence type="ECO:0000313" key="2">
    <source>
        <dbReference type="EMBL" id="ADV12924.1"/>
    </source>
</evidence>
<organism evidence="2 3">
    <name type="scientific">Mesorhizobium ciceri biovar biserrulae (strain HAMBI 2942 / LMG 23838 / WSM1271)</name>
    <dbReference type="NCBI Taxonomy" id="765698"/>
    <lineage>
        <taxon>Bacteria</taxon>
        <taxon>Pseudomonadati</taxon>
        <taxon>Pseudomonadota</taxon>
        <taxon>Alphaproteobacteria</taxon>
        <taxon>Hyphomicrobiales</taxon>
        <taxon>Phyllobacteriaceae</taxon>
        <taxon>Mesorhizobium</taxon>
    </lineage>
</organism>
<dbReference type="eggNOG" id="ENOG50332E8">
    <property type="taxonomic scope" value="Bacteria"/>
</dbReference>
<dbReference type="AlphaFoldDB" id="E8T7S3"/>
<protein>
    <recommendedName>
        <fullName evidence="1">eCIS core domain-containing protein</fullName>
    </recommendedName>
</protein>
<reference evidence="3" key="1">
    <citation type="submission" date="2011-01" db="EMBL/GenBank/DDBJ databases">
        <title>Complete sequence of chromosome of Mesorhizobium ciceri bv. biserrulae WSM1271.</title>
        <authorList>
            <person name="Lucas S."/>
            <person name="Copeland A."/>
            <person name="Lapidus A."/>
            <person name="Cheng J.-F."/>
            <person name="Goodwin L."/>
            <person name="Pitluck S."/>
            <person name="Teshima H."/>
            <person name="Detter J.C."/>
            <person name="Han C."/>
            <person name="Tapia R."/>
            <person name="Land M."/>
            <person name="Hauser L."/>
            <person name="Kyrpides N."/>
            <person name="Ivanova N."/>
            <person name="Nandasena K."/>
            <person name="Reeve W.G."/>
            <person name="Howieson J.G."/>
            <person name="O'Hara G."/>
            <person name="Tiwari R.P."/>
            <person name="Woyke T."/>
        </authorList>
    </citation>
    <scope>NUCLEOTIDE SEQUENCE [LARGE SCALE GENOMIC DNA]</scope>
    <source>
        <strain evidence="3">HAMBI 2942 / LMG 23838 / WSM1271</strain>
    </source>
</reference>
<dbReference type="HOGENOM" id="CLU_085998_0_0_5"/>
<evidence type="ECO:0000259" key="1">
    <source>
        <dbReference type="Pfam" id="PF13699"/>
    </source>
</evidence>
<dbReference type="Pfam" id="PF13699">
    <property type="entry name" value="eCIS_core"/>
    <property type="match status" value="1"/>
</dbReference>
<name>E8T7S3_MESCW</name>
<sequence length="282" mass="30319">MPRHAITIASMQIALITLVYGLMPIPDASACGGIFDVECNLNNGGLSPENLGRQAEKAGQDAANTVQKAGQDVANALNELQASLLSGPALEQAIISSRNDAINGAGPIPPQIRQQLTGYADEDSMNRVRYKVGDNGFVNLAHLLEQGGFASAVTLIDVVVFRGPSEAADPSIWAHELKHIEQYRDWGVHSFAVQYSRNARGVEDPAYEKGNGFWQWRQSASSGQQQAGTWQQPQLVPAQQPNAGAFCYINGFGRFGPGPFQQFGAPCFVDLVQGRVWGQVGP</sequence>
<feature type="domain" description="eCIS core" evidence="1">
    <location>
        <begin position="107"/>
        <end position="186"/>
    </location>
</feature>
<dbReference type="OrthoDB" id="7597153at2"/>
<dbReference type="EMBL" id="CP002447">
    <property type="protein sequence ID" value="ADV12924.1"/>
    <property type="molecule type" value="Genomic_DNA"/>
</dbReference>
<dbReference type="KEGG" id="mci:Mesci_3807"/>
<dbReference type="STRING" id="765698.Mesci_3807"/>
<proteinExistence type="predicted"/>
<dbReference type="InterPro" id="IPR025295">
    <property type="entry name" value="eCIS_core_dom"/>
</dbReference>
<accession>E8T7S3</accession>